<evidence type="ECO:0000313" key="2">
    <source>
        <dbReference type="Proteomes" id="UP000319257"/>
    </source>
</evidence>
<evidence type="ECO:0000313" key="1">
    <source>
        <dbReference type="EMBL" id="TPX16807.1"/>
    </source>
</evidence>
<accession>A0A507BAC1</accession>
<dbReference type="STRING" id="1093900.A0A507BAC1"/>
<dbReference type="OrthoDB" id="5278907at2759"/>
<reference evidence="1 2" key="1">
    <citation type="submission" date="2019-06" db="EMBL/GenBank/DDBJ databases">
        <title>Draft genome sequence of the filamentous fungus Phialemoniopsis curvata isolated from diesel fuel.</title>
        <authorList>
            <person name="Varaljay V.A."/>
            <person name="Lyon W.J."/>
            <person name="Crouch A.L."/>
            <person name="Drake C.E."/>
            <person name="Hollomon J.M."/>
            <person name="Nadeau L.J."/>
            <person name="Nunn H.S."/>
            <person name="Stevenson B.S."/>
            <person name="Bojanowski C.L."/>
            <person name="Crookes-Goodson W.J."/>
        </authorList>
    </citation>
    <scope>NUCLEOTIDE SEQUENCE [LARGE SCALE GENOMIC DNA]</scope>
    <source>
        <strain evidence="1 2">D216</strain>
    </source>
</reference>
<gene>
    <name evidence="1" type="ORF">E0L32_012359</name>
</gene>
<name>A0A507BAC1_9PEZI</name>
<sequence length="128" mass="15303">MLPTLVRRLAAAPKPKLTIQNNPYKTKKVWPPDFSKLSPHEQFKFEKRYKRRVKLASARPKWNKIIQLTQLFSITFVVIYSVLFMDWKGESQPFEGVRRRFWETMGSFSPSERFERRKDIDHPSTTTK</sequence>
<dbReference type="RefSeq" id="XP_030998518.1">
    <property type="nucleotide sequence ID" value="XM_031135191.1"/>
</dbReference>
<dbReference type="GeneID" id="41979806"/>
<proteinExistence type="predicted"/>
<keyword evidence="2" id="KW-1185">Reference proteome</keyword>
<organism evidence="1 2">
    <name type="scientific">Thyridium curvatum</name>
    <dbReference type="NCBI Taxonomy" id="1093900"/>
    <lineage>
        <taxon>Eukaryota</taxon>
        <taxon>Fungi</taxon>
        <taxon>Dikarya</taxon>
        <taxon>Ascomycota</taxon>
        <taxon>Pezizomycotina</taxon>
        <taxon>Sordariomycetes</taxon>
        <taxon>Sordariomycetidae</taxon>
        <taxon>Thyridiales</taxon>
        <taxon>Thyridiaceae</taxon>
        <taxon>Thyridium</taxon>
    </lineage>
</organism>
<protein>
    <submittedName>
        <fullName evidence="1">Uncharacterized protein</fullName>
    </submittedName>
</protein>
<dbReference type="AlphaFoldDB" id="A0A507BAC1"/>
<dbReference type="InParanoid" id="A0A507BAC1"/>
<comment type="caution">
    <text evidence="1">The sequence shown here is derived from an EMBL/GenBank/DDBJ whole genome shotgun (WGS) entry which is preliminary data.</text>
</comment>
<dbReference type="EMBL" id="SKBQ01000160">
    <property type="protein sequence ID" value="TPX16807.1"/>
    <property type="molecule type" value="Genomic_DNA"/>
</dbReference>
<dbReference type="Proteomes" id="UP000319257">
    <property type="component" value="Unassembled WGS sequence"/>
</dbReference>